<evidence type="ECO:0000313" key="6">
    <source>
        <dbReference type="Proteomes" id="UP001431783"/>
    </source>
</evidence>
<keyword evidence="3" id="KW-0963">Cytoplasm</keyword>
<dbReference type="PANTHER" id="PTHR14938">
    <property type="entry name" value="HCLS1-ASSOCIATED PROTEIN X-1"/>
    <property type="match status" value="1"/>
</dbReference>
<sequence length="252" mass="29374">MDDFFAHIRSFLGLPKFDRRDFPEDGRNPSNFDGSRYDAFSDPLEMHRYFEDQMNKILRNFDIFEFGGNDSFFGDIPESGEGNIFGTLEQYPFIEEVPEGSELRDQFLKPGYEKPTQKHSFDKTDKDLDENHLSIRDLDSVVTGKFFKNKQEHPNVTSRFFGKSISTKTVMNPDGSIEIHKTVRDNEGNEETTVTRKIGNKEHSVIKKKDKSGKEEIIENFLNIDENDSNTLLSIPDNSEHKKWFLFDKFFK</sequence>
<gene>
    <name evidence="5" type="ORF">WA026_021822</name>
</gene>
<protein>
    <recommendedName>
        <fullName evidence="7">HCLS1-associated protein X-1</fullName>
    </recommendedName>
</protein>
<keyword evidence="4" id="KW-0597">Phosphoprotein</keyword>
<dbReference type="GO" id="GO:0016529">
    <property type="term" value="C:sarcoplasmic reticulum"/>
    <property type="evidence" value="ECO:0007669"/>
    <property type="project" value="TreeGrafter"/>
</dbReference>
<evidence type="ECO:0000256" key="4">
    <source>
        <dbReference type="ARBA" id="ARBA00022553"/>
    </source>
</evidence>
<comment type="caution">
    <text evidence="5">The sequence shown here is derived from an EMBL/GenBank/DDBJ whole genome shotgun (WGS) entry which is preliminary data.</text>
</comment>
<reference evidence="5 6" key="1">
    <citation type="submission" date="2023-03" db="EMBL/GenBank/DDBJ databases">
        <title>Genome insight into feeding habits of ladybird beetles.</title>
        <authorList>
            <person name="Li H.-S."/>
            <person name="Huang Y.-H."/>
            <person name="Pang H."/>
        </authorList>
    </citation>
    <scope>NUCLEOTIDE SEQUENCE [LARGE SCALE GENOMIC DNA]</scope>
    <source>
        <strain evidence="5">SYSU_2023b</strain>
        <tissue evidence="5">Whole body</tissue>
    </source>
</reference>
<dbReference type="GO" id="GO:0015629">
    <property type="term" value="C:actin cytoskeleton"/>
    <property type="evidence" value="ECO:0007669"/>
    <property type="project" value="TreeGrafter"/>
</dbReference>
<dbReference type="PANTHER" id="PTHR14938:SF2">
    <property type="entry name" value="HCLS1-ASSOCIATED PROTEIN X-1"/>
    <property type="match status" value="1"/>
</dbReference>
<evidence type="ECO:0008006" key="7">
    <source>
        <dbReference type="Google" id="ProtNLM"/>
    </source>
</evidence>
<evidence type="ECO:0000256" key="3">
    <source>
        <dbReference type="ARBA" id="ARBA00022490"/>
    </source>
</evidence>
<dbReference type="GO" id="GO:0043066">
    <property type="term" value="P:negative regulation of apoptotic process"/>
    <property type="evidence" value="ECO:0007669"/>
    <property type="project" value="InterPro"/>
</dbReference>
<dbReference type="InterPro" id="IPR019376">
    <property type="entry name" value="Myeloid_leukemia_factor"/>
</dbReference>
<organism evidence="5 6">
    <name type="scientific">Henosepilachna vigintioctopunctata</name>
    <dbReference type="NCBI Taxonomy" id="420089"/>
    <lineage>
        <taxon>Eukaryota</taxon>
        <taxon>Metazoa</taxon>
        <taxon>Ecdysozoa</taxon>
        <taxon>Arthropoda</taxon>
        <taxon>Hexapoda</taxon>
        <taxon>Insecta</taxon>
        <taxon>Pterygota</taxon>
        <taxon>Neoptera</taxon>
        <taxon>Endopterygota</taxon>
        <taxon>Coleoptera</taxon>
        <taxon>Polyphaga</taxon>
        <taxon>Cucujiformia</taxon>
        <taxon>Coccinelloidea</taxon>
        <taxon>Coccinellidae</taxon>
        <taxon>Epilachninae</taxon>
        <taxon>Epilachnini</taxon>
        <taxon>Henosepilachna</taxon>
    </lineage>
</organism>
<dbReference type="GO" id="GO:0016324">
    <property type="term" value="C:apical plasma membrane"/>
    <property type="evidence" value="ECO:0007669"/>
    <property type="project" value="TreeGrafter"/>
</dbReference>
<evidence type="ECO:0000313" key="5">
    <source>
        <dbReference type="EMBL" id="KAK9882481.1"/>
    </source>
</evidence>
<evidence type="ECO:0000256" key="1">
    <source>
        <dbReference type="ARBA" id="ARBA00004496"/>
    </source>
</evidence>
<name>A0AAW1URN7_9CUCU</name>
<dbReference type="InterPro" id="IPR017248">
    <property type="entry name" value="HAX-1"/>
</dbReference>
<dbReference type="EMBL" id="JARQZJ010000077">
    <property type="protein sequence ID" value="KAK9882481.1"/>
    <property type="molecule type" value="Genomic_DNA"/>
</dbReference>
<dbReference type="Proteomes" id="UP001431783">
    <property type="component" value="Unassembled WGS sequence"/>
</dbReference>
<dbReference type="AlphaFoldDB" id="A0AAW1URN7"/>
<comment type="subcellular location">
    <subcellularLocation>
        <location evidence="1">Cytoplasm</location>
    </subcellularLocation>
</comment>
<dbReference type="GO" id="GO:0030833">
    <property type="term" value="P:regulation of actin filament polymerization"/>
    <property type="evidence" value="ECO:0007669"/>
    <property type="project" value="TreeGrafter"/>
</dbReference>
<keyword evidence="6" id="KW-1185">Reference proteome</keyword>
<dbReference type="Pfam" id="PF10248">
    <property type="entry name" value="Mlf1IP"/>
    <property type="match status" value="1"/>
</dbReference>
<accession>A0AAW1URN7</accession>
<dbReference type="GO" id="GO:0005739">
    <property type="term" value="C:mitochondrion"/>
    <property type="evidence" value="ECO:0007669"/>
    <property type="project" value="TreeGrafter"/>
</dbReference>
<dbReference type="GO" id="GO:0030136">
    <property type="term" value="C:clathrin-coated vesicle"/>
    <property type="evidence" value="ECO:0007669"/>
    <property type="project" value="TreeGrafter"/>
</dbReference>
<proteinExistence type="inferred from homology"/>
<comment type="similarity">
    <text evidence="2">Belongs to the MLF family.</text>
</comment>
<evidence type="ECO:0000256" key="2">
    <source>
        <dbReference type="ARBA" id="ARBA00008332"/>
    </source>
</evidence>